<sequence>MHYFSLDGYVCLNNIKSPRDDSAIEYVKIIDKRYLRVKFDIQIFHFQCAIDTRSSNEAESGLKIEHGVSDGQSADVTSYLHQLEQDIVQLENTLPSISLTTSDELSDFKQAKIPKLYAKLDEISDVPVELLPKKDELLNRTNIISEMLDDQVNNMKKYEDRTTELQDVINECRDTLKAYNDSIPIPFENGTSNVEDLSKILAIIDSIPQEDLSSRNQLARDANNTKEQVKEQLSTLRKALADEDKAREKQNEILQKITAIDDGLKRIDVENPESAQQLIDSIDSDLQKLRGIADNCHQFAMTSSPIISHDDLDRSLPNQINELQNECDTKRKDIEQLVQMNKVAPEILLISESLQQQPDEIPNNLNEQQAVLIDLETKKQRLENLMQTIPDSDATEELRERSAWDLSKLKDLLKKLGDTVGEKLAALATFNAARKDADDQLLRITSPESLEKTPEELRNDEETLLRLKQRISELDARVLDDEKQDEHAQLLDRIDKTLDTVKQRRDNIEEEIARRSADIALQDKVIPISCRLVQLVNDANRLLSDAEGVPSQYRPCYEELINECKNADTILRDAPKNHPCVETLNAAIASANNVIPILEDRA</sequence>
<feature type="non-terminal residue" evidence="3">
    <location>
        <position position="602"/>
    </location>
</feature>
<feature type="coiled-coil region" evidence="1">
    <location>
        <begin position="457"/>
        <end position="518"/>
    </location>
</feature>
<accession>A0A0D8Y9T8</accession>
<protein>
    <recommendedName>
        <fullName evidence="2">Nuclear anchorage protein 1 spectrin repeat domain-containing protein</fullName>
    </recommendedName>
</protein>
<keyword evidence="4" id="KW-1185">Reference proteome</keyword>
<feature type="domain" description="Nuclear anchorage protein 1 spectrin repeat" evidence="2">
    <location>
        <begin position="422"/>
        <end position="515"/>
    </location>
</feature>
<evidence type="ECO:0000259" key="2">
    <source>
        <dbReference type="Pfam" id="PF24615"/>
    </source>
</evidence>
<feature type="coiled-coil region" evidence="1">
    <location>
        <begin position="219"/>
        <end position="246"/>
    </location>
</feature>
<name>A0A0D8Y9T8_DICVI</name>
<organism evidence="3 4">
    <name type="scientific">Dictyocaulus viviparus</name>
    <name type="common">Bovine lungworm</name>
    <dbReference type="NCBI Taxonomy" id="29172"/>
    <lineage>
        <taxon>Eukaryota</taxon>
        <taxon>Metazoa</taxon>
        <taxon>Ecdysozoa</taxon>
        <taxon>Nematoda</taxon>
        <taxon>Chromadorea</taxon>
        <taxon>Rhabditida</taxon>
        <taxon>Rhabditina</taxon>
        <taxon>Rhabditomorpha</taxon>
        <taxon>Strongyloidea</taxon>
        <taxon>Metastrongylidae</taxon>
        <taxon>Dictyocaulus</taxon>
    </lineage>
</organism>
<evidence type="ECO:0000313" key="4">
    <source>
        <dbReference type="Proteomes" id="UP000053766"/>
    </source>
</evidence>
<reference evidence="3 4" key="1">
    <citation type="submission" date="2013-11" db="EMBL/GenBank/DDBJ databases">
        <title>Draft genome of the bovine lungworm Dictyocaulus viviparus.</title>
        <authorList>
            <person name="Mitreva M."/>
        </authorList>
    </citation>
    <scope>NUCLEOTIDE SEQUENCE [LARGE SCALE GENOMIC DNA]</scope>
    <source>
        <strain evidence="3 4">HannoverDv2000</strain>
    </source>
</reference>
<proteinExistence type="predicted"/>
<reference evidence="4" key="2">
    <citation type="journal article" date="2016" name="Sci. Rep.">
        <title>Dictyocaulus viviparus genome, variome and transcriptome elucidate lungworm biology and support future intervention.</title>
        <authorList>
            <person name="McNulty S.N."/>
            <person name="Strube C."/>
            <person name="Rosa B.A."/>
            <person name="Martin J.C."/>
            <person name="Tyagi R."/>
            <person name="Choi Y.J."/>
            <person name="Wang Q."/>
            <person name="Hallsworth Pepin K."/>
            <person name="Zhang X."/>
            <person name="Ozersky P."/>
            <person name="Wilson R.K."/>
            <person name="Sternberg P.W."/>
            <person name="Gasser R.B."/>
            <person name="Mitreva M."/>
        </authorList>
    </citation>
    <scope>NUCLEOTIDE SEQUENCE [LARGE SCALE GENOMIC DNA]</scope>
    <source>
        <strain evidence="4">HannoverDv2000</strain>
    </source>
</reference>
<dbReference type="EMBL" id="KN716157">
    <property type="protein sequence ID" value="KJH52967.1"/>
    <property type="molecule type" value="Genomic_DNA"/>
</dbReference>
<dbReference type="AlphaFoldDB" id="A0A0D8Y9T8"/>
<keyword evidence="1" id="KW-0175">Coiled coil</keyword>
<dbReference type="Proteomes" id="UP000053766">
    <property type="component" value="Unassembled WGS sequence"/>
</dbReference>
<gene>
    <name evidence="3" type="ORF">DICVIV_00836</name>
</gene>
<evidence type="ECO:0000256" key="1">
    <source>
        <dbReference type="SAM" id="Coils"/>
    </source>
</evidence>
<dbReference type="InterPro" id="IPR057133">
    <property type="entry name" value="Spectrin_Anc-1_2"/>
</dbReference>
<dbReference type="Pfam" id="PF24615">
    <property type="entry name" value="Spectrin_Anc-1_2"/>
    <property type="match status" value="1"/>
</dbReference>
<feature type="coiled-coil region" evidence="1">
    <location>
        <begin position="148"/>
        <end position="175"/>
    </location>
</feature>
<dbReference type="STRING" id="29172.A0A0D8Y9T8"/>
<dbReference type="OrthoDB" id="5851525at2759"/>
<evidence type="ECO:0000313" key="3">
    <source>
        <dbReference type="EMBL" id="KJH52967.1"/>
    </source>
</evidence>